<gene>
    <name evidence="1" type="ORF">E1286_24190</name>
</gene>
<accession>A0A4R4YKG1</accession>
<evidence type="ECO:0000313" key="2">
    <source>
        <dbReference type="Proteomes" id="UP000295302"/>
    </source>
</evidence>
<reference evidence="1 2" key="1">
    <citation type="submission" date="2019-03" db="EMBL/GenBank/DDBJ databases">
        <title>Draft genome sequences of novel Actinobacteria.</title>
        <authorList>
            <person name="Sahin N."/>
            <person name="Ay H."/>
            <person name="Saygin H."/>
        </authorList>
    </citation>
    <scope>NUCLEOTIDE SEQUENCE [LARGE SCALE GENOMIC DNA]</scope>
    <source>
        <strain evidence="1 2">CH32</strain>
    </source>
</reference>
<proteinExistence type="predicted"/>
<organism evidence="1 2">
    <name type="scientific">Nonomuraea terrae</name>
    <dbReference type="NCBI Taxonomy" id="2530383"/>
    <lineage>
        <taxon>Bacteria</taxon>
        <taxon>Bacillati</taxon>
        <taxon>Actinomycetota</taxon>
        <taxon>Actinomycetes</taxon>
        <taxon>Streptosporangiales</taxon>
        <taxon>Streptosporangiaceae</taxon>
        <taxon>Nonomuraea</taxon>
    </lineage>
</organism>
<dbReference type="RefSeq" id="WP_223190311.1">
    <property type="nucleotide sequence ID" value="NZ_SMKQ01000079.1"/>
</dbReference>
<dbReference type="Proteomes" id="UP000295302">
    <property type="component" value="Unassembled WGS sequence"/>
</dbReference>
<keyword evidence="2" id="KW-1185">Reference proteome</keyword>
<name>A0A4R4YKG1_9ACTN</name>
<sequence>MCPTDCSKGHNHKRLPLPPDLDTARHIIAAAGLPEPTMWIHSGGGTYPWWLLATPHTISNDLDDIATLTARWQHAVQAGSEKLGYHYGAGVGDLARVLRIPGTVNRKEGLARPCTVLE</sequence>
<dbReference type="EMBL" id="SMKQ01000079">
    <property type="protein sequence ID" value="TDD45421.1"/>
    <property type="molecule type" value="Genomic_DNA"/>
</dbReference>
<comment type="caution">
    <text evidence="1">The sequence shown here is derived from an EMBL/GenBank/DDBJ whole genome shotgun (WGS) entry which is preliminary data.</text>
</comment>
<protein>
    <submittedName>
        <fullName evidence="1">DNA primase</fullName>
    </submittedName>
</protein>
<feature type="non-terminal residue" evidence="1">
    <location>
        <position position="118"/>
    </location>
</feature>
<dbReference type="AlphaFoldDB" id="A0A4R4YKG1"/>
<evidence type="ECO:0000313" key="1">
    <source>
        <dbReference type="EMBL" id="TDD45421.1"/>
    </source>
</evidence>